<comment type="caution">
    <text evidence="2">The sequence shown here is derived from an EMBL/GenBank/DDBJ whole genome shotgun (WGS) entry which is preliminary data.</text>
</comment>
<dbReference type="Proteomes" id="UP001383192">
    <property type="component" value="Unassembled WGS sequence"/>
</dbReference>
<feature type="compositionally biased region" description="Basic and acidic residues" evidence="1">
    <location>
        <begin position="53"/>
        <end position="65"/>
    </location>
</feature>
<accession>A0AAW0B281</accession>
<organism evidence="2 3">
    <name type="scientific">Paramarasmius palmivorus</name>
    <dbReference type="NCBI Taxonomy" id="297713"/>
    <lineage>
        <taxon>Eukaryota</taxon>
        <taxon>Fungi</taxon>
        <taxon>Dikarya</taxon>
        <taxon>Basidiomycota</taxon>
        <taxon>Agaricomycotina</taxon>
        <taxon>Agaricomycetes</taxon>
        <taxon>Agaricomycetidae</taxon>
        <taxon>Agaricales</taxon>
        <taxon>Marasmiineae</taxon>
        <taxon>Marasmiaceae</taxon>
        <taxon>Paramarasmius</taxon>
    </lineage>
</organism>
<evidence type="ECO:0000256" key="1">
    <source>
        <dbReference type="SAM" id="MobiDB-lite"/>
    </source>
</evidence>
<feature type="region of interest" description="Disordered" evidence="1">
    <location>
        <begin position="45"/>
        <end position="148"/>
    </location>
</feature>
<proteinExistence type="predicted"/>
<gene>
    <name evidence="2" type="ORF">VNI00_018038</name>
</gene>
<protein>
    <submittedName>
        <fullName evidence="2">Uncharacterized protein</fullName>
    </submittedName>
</protein>
<evidence type="ECO:0000313" key="3">
    <source>
        <dbReference type="Proteomes" id="UP001383192"/>
    </source>
</evidence>
<reference evidence="2 3" key="1">
    <citation type="submission" date="2024-01" db="EMBL/GenBank/DDBJ databases">
        <title>A draft genome for a cacao thread blight-causing isolate of Paramarasmius palmivorus.</title>
        <authorList>
            <person name="Baruah I.K."/>
            <person name="Bukari Y."/>
            <person name="Amoako-Attah I."/>
            <person name="Meinhardt L.W."/>
            <person name="Bailey B.A."/>
            <person name="Cohen S.P."/>
        </authorList>
    </citation>
    <scope>NUCLEOTIDE SEQUENCE [LARGE SCALE GENOMIC DNA]</scope>
    <source>
        <strain evidence="2 3">GH-12</strain>
    </source>
</reference>
<sequence length="148" mass="18015">MRSNEAAKIAKRMAELEEIRLQREAEGRRQDVVVDRHCSMPLIPSVQSQAIRVESDDQSRDNDKLTRKRHQQANNSRRYYHKHRAEIQLRVKERRVRQANKLQDIPEDERNSVLEAKRRKQREYSRKHREANRSTINERERARRKRIR</sequence>
<dbReference type="EMBL" id="JAYKXP010000206">
    <property type="protein sequence ID" value="KAK7019653.1"/>
    <property type="molecule type" value="Genomic_DNA"/>
</dbReference>
<feature type="compositionally biased region" description="Basic residues" evidence="1">
    <location>
        <begin position="117"/>
        <end position="130"/>
    </location>
</feature>
<keyword evidence="3" id="KW-1185">Reference proteome</keyword>
<dbReference type="AlphaFoldDB" id="A0AAW0B281"/>
<name>A0AAW0B281_9AGAR</name>
<evidence type="ECO:0000313" key="2">
    <source>
        <dbReference type="EMBL" id="KAK7019653.1"/>
    </source>
</evidence>